<keyword evidence="2" id="KW-1133">Transmembrane helix</keyword>
<protein>
    <recommendedName>
        <fullName evidence="5">Membrane-binding protein</fullName>
    </recommendedName>
</protein>
<dbReference type="EMBL" id="JAMQPR010000003">
    <property type="protein sequence ID" value="MCW7506139.1"/>
    <property type="molecule type" value="Genomic_DNA"/>
</dbReference>
<dbReference type="PANTHER" id="PTHR43215:SF14">
    <property type="entry name" value="RADIAL SPOKE HEAD 1 HOMOLOG"/>
    <property type="match status" value="1"/>
</dbReference>
<sequence length="217" mass="24623">MKFKLTSFHHLSQTQKIIFSIGFAIFLVGAIFYANRKYRENQFSDTIVCLSGDCSSGFGKIQYPSGEIYSGQLSNKIPNGKGKMEFKDKAVFEGDWEMGQIEGYGIYTYPDQNIFSGKFRKNKREGFGKFTIGRYSIQGKWVKDVLEGEALLGYEGKKWSGFYQKGKLISGYGILFYPEGKRYIGQAQSGKRNGIGHLENGKGEILEKGNWKDDRKI</sequence>
<evidence type="ECO:0000313" key="4">
    <source>
        <dbReference type="Proteomes" id="UP001208794"/>
    </source>
</evidence>
<evidence type="ECO:0000256" key="2">
    <source>
        <dbReference type="SAM" id="Phobius"/>
    </source>
</evidence>
<gene>
    <name evidence="3" type="ORF">ND855_18540</name>
</gene>
<dbReference type="Pfam" id="PF02493">
    <property type="entry name" value="MORN"/>
    <property type="match status" value="3"/>
</dbReference>
<dbReference type="RefSeq" id="WP_265359697.1">
    <property type="nucleotide sequence ID" value="NZ_JAMQPR010000003.1"/>
</dbReference>
<keyword evidence="2" id="KW-0812">Transmembrane</keyword>
<dbReference type="Gene3D" id="2.20.110.10">
    <property type="entry name" value="Histone H3 K4-specific methyltransferase SET7/9 N-terminal domain"/>
    <property type="match status" value="2"/>
</dbReference>
<evidence type="ECO:0008006" key="5">
    <source>
        <dbReference type="Google" id="ProtNLM"/>
    </source>
</evidence>
<keyword evidence="4" id="KW-1185">Reference proteome</keyword>
<dbReference type="SUPFAM" id="SSF82185">
    <property type="entry name" value="Histone H3 K4-specific methyltransferase SET7/9 N-terminal domain"/>
    <property type="match status" value="2"/>
</dbReference>
<comment type="caution">
    <text evidence="3">The sequence shown here is derived from an EMBL/GenBank/DDBJ whole genome shotgun (WGS) entry which is preliminary data.</text>
</comment>
<proteinExistence type="predicted"/>
<accession>A0ABT3MCM4</accession>
<dbReference type="Proteomes" id="UP001208794">
    <property type="component" value="Unassembled WGS sequence"/>
</dbReference>
<feature type="transmembrane region" description="Helical" evidence="2">
    <location>
        <begin position="17"/>
        <end position="34"/>
    </location>
</feature>
<evidence type="ECO:0000256" key="1">
    <source>
        <dbReference type="ARBA" id="ARBA00022737"/>
    </source>
</evidence>
<keyword evidence="2" id="KW-0472">Membrane</keyword>
<dbReference type="PANTHER" id="PTHR43215">
    <property type="entry name" value="RADIAL SPOKE HEAD 1 HOMOLOG"/>
    <property type="match status" value="1"/>
</dbReference>
<dbReference type="SMART" id="SM00698">
    <property type="entry name" value="MORN"/>
    <property type="match status" value="4"/>
</dbReference>
<evidence type="ECO:0000313" key="3">
    <source>
        <dbReference type="EMBL" id="MCW7506139.1"/>
    </source>
</evidence>
<organism evidence="3 4">
    <name type="scientific">Leptospira paudalimensis</name>
    <dbReference type="NCBI Taxonomy" id="2950024"/>
    <lineage>
        <taxon>Bacteria</taxon>
        <taxon>Pseudomonadati</taxon>
        <taxon>Spirochaetota</taxon>
        <taxon>Spirochaetia</taxon>
        <taxon>Leptospirales</taxon>
        <taxon>Leptospiraceae</taxon>
        <taxon>Leptospira</taxon>
    </lineage>
</organism>
<name>A0ABT3MCM4_9LEPT</name>
<keyword evidence="1" id="KW-0677">Repeat</keyword>
<dbReference type="InterPro" id="IPR003409">
    <property type="entry name" value="MORN"/>
</dbReference>
<reference evidence="3 4" key="1">
    <citation type="submission" date="2022-06" db="EMBL/GenBank/DDBJ databases">
        <title>Leptospira isolates from biofilms formed at urban environments.</title>
        <authorList>
            <person name="Ribeiro P.S."/>
            <person name="Sousa T."/>
            <person name="Carvalho N."/>
            <person name="Aburjaile F."/>
            <person name="Neves F."/>
            <person name="Oliveira D."/>
            <person name="Blanco L."/>
            <person name="Lima J."/>
            <person name="Costa F."/>
            <person name="Brenig B."/>
            <person name="Soares S."/>
            <person name="Ramos R."/>
            <person name="Goes-Neto A."/>
            <person name="Matiuzzi M."/>
            <person name="Azevedo V."/>
            <person name="Ristow P."/>
        </authorList>
    </citation>
    <scope>NUCLEOTIDE SEQUENCE [LARGE SCALE GENOMIC DNA]</scope>
    <source>
        <strain evidence="3 4">VSF14</strain>
    </source>
</reference>